<dbReference type="SUPFAM" id="SSF56935">
    <property type="entry name" value="Porins"/>
    <property type="match status" value="1"/>
</dbReference>
<dbReference type="Gene3D" id="2.60.40.1120">
    <property type="entry name" value="Carboxypeptidase-like, regulatory domain"/>
    <property type="match status" value="1"/>
</dbReference>
<gene>
    <name evidence="10" type="ORF">AFM12_17940</name>
</gene>
<evidence type="ECO:0000256" key="8">
    <source>
        <dbReference type="SAM" id="SignalP"/>
    </source>
</evidence>
<dbReference type="Pfam" id="PF13715">
    <property type="entry name" value="CarbopepD_reg_2"/>
    <property type="match status" value="1"/>
</dbReference>
<evidence type="ECO:0000256" key="4">
    <source>
        <dbReference type="ARBA" id="ARBA00022692"/>
    </source>
</evidence>
<protein>
    <submittedName>
        <fullName evidence="10">TonB-dependent receptor</fullName>
    </submittedName>
</protein>
<dbReference type="InterPro" id="IPR023996">
    <property type="entry name" value="TonB-dep_OMP_SusC/RagA"/>
</dbReference>
<reference evidence="10 11" key="1">
    <citation type="submission" date="2015-07" db="EMBL/GenBank/DDBJ databases">
        <title>The draft genome sequence of Leadbetterella sp. JN14-9.</title>
        <authorList>
            <person name="Liu Y."/>
            <person name="Du J."/>
            <person name="Shao Z."/>
        </authorList>
    </citation>
    <scope>NUCLEOTIDE SEQUENCE [LARGE SCALE GENOMIC DNA]</scope>
    <source>
        <strain evidence="10 11">JN14-9</strain>
    </source>
</reference>
<comment type="subcellular location">
    <subcellularLocation>
        <location evidence="1 7">Cell outer membrane</location>
        <topology evidence="1 7">Multi-pass membrane protein</topology>
    </subcellularLocation>
</comment>
<dbReference type="EMBL" id="LGTQ01000015">
    <property type="protein sequence ID" value="KPM46667.1"/>
    <property type="molecule type" value="Genomic_DNA"/>
</dbReference>
<dbReference type="Pfam" id="PF07715">
    <property type="entry name" value="Plug"/>
    <property type="match status" value="1"/>
</dbReference>
<dbReference type="PROSITE" id="PS52016">
    <property type="entry name" value="TONB_DEPENDENT_REC_3"/>
    <property type="match status" value="1"/>
</dbReference>
<keyword evidence="6 7" id="KW-0998">Cell outer membrane</keyword>
<dbReference type="Proteomes" id="UP000050454">
    <property type="component" value="Unassembled WGS sequence"/>
</dbReference>
<evidence type="ECO:0000313" key="11">
    <source>
        <dbReference type="Proteomes" id="UP000050454"/>
    </source>
</evidence>
<dbReference type="InterPro" id="IPR023997">
    <property type="entry name" value="TonB-dep_OMP_SusC/RagA_CS"/>
</dbReference>
<sequence>MKKFYLLLLICVVFLSQESFAQINRQISGTVTDEANGEALAGASIVISDNSSQKGTITNAEGRFQLFIPQETSRLTISMIGYETQEVLLGNQNVLNIQLREGAYLEEVVVTALGLERNSRNIGYAVQQIDGREVSQVKSNNFIDNLGGRVAGLTVNQGSTGPGSTSKVTIRGESSFTNNNPLFVVDGIPVNNNTVVNITSDAAEGFQEVDFGNGGMDINPDDIESVSVLKGPSAAALYGTRASNGVILIKTKTGAEKEGIGVSFSTSMMAETPFQLPQFQNLYGQGNGGQFEYKDGLGAGINDNITYSYGPKLDAGLLIPQYDSPVNLPDGSVVRGGDVAIHGGLPITPTPFVSQPDNLKNFYNTGYSAINHLSISSNARNSMFRLSLTDLNNKSVIPGVDLKRKTLSGSFTFNPTEKLSVSSSLHYMNSGSQNRPATKYGSENINYALVAWLGRQTDLEPMKNYWQPGLENVQHYSYNYTYFDNPYFTLLENRNSFGRDRLFGHALARYEITPELSIQARTGMDYQNEDREFRRAYSSNRYKTGAFATQDILFRELNSDVLINYLRPVNDVMVDLSVGANRMDQFANMEQSQTLSLAQPGVFSLNNAASPLQYFQNVGRKRINSVYGLAKLSFRDYLFIDITGRNDWSSALATPTSAANSSFFYPSVSGALVMSNLFKLPPNVSFLKLRASYAEVGNDTNPFQTVGFFESRTPVNGLPTFSDQASIANANLLPERISSREFGADIRAFNDRLKLDFTYFNSLSKNQIISLPISSSTGYKEQNINGGEVRNTGFEAVVNYSIARQKDFGWNIGVNFSTYKSILESLPIPGQTITLAYNRIYDNVNQTVWYQVKEGGRLGDMYGTGYLKNDEGEFIIGSDGRYIVDNSLIKLGNYNPDFMMGFINHLNYKNWSLSFVADWRQGGEIVSRTQALAGVAGQLIETADRPEAGIIAEGVVNTGTVENPVYTENTRAISAESYYRLYYDRNHEENNTLDASYLKLREVQLGFQFPEKWVGRKIAGAGISLIGRNLFAISKIKHFDPEQVAFQGQNVLSGVEDMAYPTTRSLGIKLNINF</sequence>
<feature type="chain" id="PRO_5006136340" evidence="8">
    <location>
        <begin position="22"/>
        <end position="1074"/>
    </location>
</feature>
<feature type="signal peptide" evidence="8">
    <location>
        <begin position="1"/>
        <end position="21"/>
    </location>
</feature>
<dbReference type="Gene3D" id="2.170.130.10">
    <property type="entry name" value="TonB-dependent receptor, plug domain"/>
    <property type="match status" value="1"/>
</dbReference>
<keyword evidence="2 7" id="KW-0813">Transport</keyword>
<dbReference type="PATRIC" id="fig|1605367.3.peg.1022"/>
<keyword evidence="3 7" id="KW-1134">Transmembrane beta strand</keyword>
<keyword evidence="8" id="KW-0732">Signal</keyword>
<evidence type="ECO:0000256" key="5">
    <source>
        <dbReference type="ARBA" id="ARBA00023136"/>
    </source>
</evidence>
<evidence type="ECO:0000256" key="7">
    <source>
        <dbReference type="PROSITE-ProRule" id="PRU01360"/>
    </source>
</evidence>
<dbReference type="InterPro" id="IPR039426">
    <property type="entry name" value="TonB-dep_rcpt-like"/>
</dbReference>
<dbReference type="OrthoDB" id="9768177at2"/>
<keyword evidence="10" id="KW-0675">Receptor</keyword>
<dbReference type="InterPro" id="IPR012910">
    <property type="entry name" value="Plug_dom"/>
</dbReference>
<comment type="similarity">
    <text evidence="7">Belongs to the TonB-dependent receptor family.</text>
</comment>
<keyword evidence="5 7" id="KW-0472">Membrane</keyword>
<keyword evidence="4 7" id="KW-0812">Transmembrane</keyword>
<comment type="caution">
    <text evidence="10">The sequence shown here is derived from an EMBL/GenBank/DDBJ whole genome shotgun (WGS) entry which is preliminary data.</text>
</comment>
<name>A0A0P7BYN4_9BACT</name>
<dbReference type="STRING" id="1605367.AFM12_17940"/>
<dbReference type="RefSeq" id="WP_055151324.1">
    <property type="nucleotide sequence ID" value="NZ_JXSZ01000015.1"/>
</dbReference>
<dbReference type="GO" id="GO:0009279">
    <property type="term" value="C:cell outer membrane"/>
    <property type="evidence" value="ECO:0007669"/>
    <property type="project" value="UniProtKB-SubCell"/>
</dbReference>
<evidence type="ECO:0000256" key="1">
    <source>
        <dbReference type="ARBA" id="ARBA00004571"/>
    </source>
</evidence>
<evidence type="ECO:0000256" key="6">
    <source>
        <dbReference type="ARBA" id="ARBA00023237"/>
    </source>
</evidence>
<evidence type="ECO:0000313" key="10">
    <source>
        <dbReference type="EMBL" id="KPM46667.1"/>
    </source>
</evidence>
<dbReference type="NCBIfam" id="TIGR04056">
    <property type="entry name" value="OMP_RagA_SusC"/>
    <property type="match status" value="1"/>
</dbReference>
<dbReference type="SUPFAM" id="SSF49464">
    <property type="entry name" value="Carboxypeptidase regulatory domain-like"/>
    <property type="match status" value="1"/>
</dbReference>
<organism evidence="10 11">
    <name type="scientific">Jiulongibacter sediminis</name>
    <dbReference type="NCBI Taxonomy" id="1605367"/>
    <lineage>
        <taxon>Bacteria</taxon>
        <taxon>Pseudomonadati</taxon>
        <taxon>Bacteroidota</taxon>
        <taxon>Cytophagia</taxon>
        <taxon>Cytophagales</taxon>
        <taxon>Leadbetterellaceae</taxon>
        <taxon>Jiulongibacter</taxon>
    </lineage>
</organism>
<dbReference type="NCBIfam" id="TIGR04057">
    <property type="entry name" value="SusC_RagA_signa"/>
    <property type="match status" value="1"/>
</dbReference>
<dbReference type="InterPro" id="IPR008969">
    <property type="entry name" value="CarboxyPept-like_regulatory"/>
</dbReference>
<dbReference type="InterPro" id="IPR037066">
    <property type="entry name" value="Plug_dom_sf"/>
</dbReference>
<evidence type="ECO:0000259" key="9">
    <source>
        <dbReference type="Pfam" id="PF07715"/>
    </source>
</evidence>
<evidence type="ECO:0000256" key="3">
    <source>
        <dbReference type="ARBA" id="ARBA00022452"/>
    </source>
</evidence>
<feature type="domain" description="TonB-dependent receptor plug" evidence="9">
    <location>
        <begin position="120"/>
        <end position="246"/>
    </location>
</feature>
<keyword evidence="11" id="KW-1185">Reference proteome</keyword>
<dbReference type="InterPro" id="IPR036942">
    <property type="entry name" value="Beta-barrel_TonB_sf"/>
</dbReference>
<proteinExistence type="inferred from homology"/>
<dbReference type="Gene3D" id="2.40.170.20">
    <property type="entry name" value="TonB-dependent receptor, beta-barrel domain"/>
    <property type="match status" value="1"/>
</dbReference>
<dbReference type="AlphaFoldDB" id="A0A0P7BYN4"/>
<accession>A0A0P7BYN4</accession>
<evidence type="ECO:0000256" key="2">
    <source>
        <dbReference type="ARBA" id="ARBA00022448"/>
    </source>
</evidence>